<dbReference type="RefSeq" id="WP_344628350.1">
    <property type="nucleotide sequence ID" value="NZ_BAAALD010000164.1"/>
</dbReference>
<evidence type="ECO:0000313" key="2">
    <source>
        <dbReference type="Proteomes" id="UP001499987"/>
    </source>
</evidence>
<protein>
    <submittedName>
        <fullName evidence="1">Uncharacterized protein</fullName>
    </submittedName>
</protein>
<keyword evidence="2" id="KW-1185">Reference proteome</keyword>
<dbReference type="Proteomes" id="UP001499987">
    <property type="component" value="Unassembled WGS sequence"/>
</dbReference>
<name>A0ABN1U8D2_9ACTN</name>
<evidence type="ECO:0000313" key="1">
    <source>
        <dbReference type="EMBL" id="GAA1126685.1"/>
    </source>
</evidence>
<reference evidence="1 2" key="1">
    <citation type="journal article" date="2019" name="Int. J. Syst. Evol. Microbiol.">
        <title>The Global Catalogue of Microorganisms (GCM) 10K type strain sequencing project: providing services to taxonomists for standard genome sequencing and annotation.</title>
        <authorList>
            <consortium name="The Broad Institute Genomics Platform"/>
            <consortium name="The Broad Institute Genome Sequencing Center for Infectious Disease"/>
            <person name="Wu L."/>
            <person name="Ma J."/>
        </authorList>
    </citation>
    <scope>NUCLEOTIDE SEQUENCE [LARGE SCALE GENOMIC DNA]</scope>
    <source>
        <strain evidence="1 2">JCM 13002</strain>
    </source>
</reference>
<dbReference type="EMBL" id="BAAALD010000164">
    <property type="protein sequence ID" value="GAA1126685.1"/>
    <property type="molecule type" value="Genomic_DNA"/>
</dbReference>
<accession>A0ABN1U8D2</accession>
<gene>
    <name evidence="1" type="ORF">GCM10009663_76110</name>
</gene>
<comment type="caution">
    <text evidence="1">The sequence shown here is derived from an EMBL/GenBank/DDBJ whole genome shotgun (WGS) entry which is preliminary data.</text>
</comment>
<organism evidence="1 2">
    <name type="scientific">Kitasatospora arboriphila</name>
    <dbReference type="NCBI Taxonomy" id="258052"/>
    <lineage>
        <taxon>Bacteria</taxon>
        <taxon>Bacillati</taxon>
        <taxon>Actinomycetota</taxon>
        <taxon>Actinomycetes</taxon>
        <taxon>Kitasatosporales</taxon>
        <taxon>Streptomycetaceae</taxon>
        <taxon>Kitasatospora</taxon>
    </lineage>
</organism>
<proteinExistence type="predicted"/>
<sequence>MRCGACNHDVPTESFWHHAGVVPPDCVPLCPPCPGCPAAACSSRTSVNDDTQE</sequence>